<dbReference type="InterPro" id="IPR025668">
    <property type="entry name" value="Tnp_DDE_dom"/>
</dbReference>
<organism evidence="2 3">
    <name type="scientific">Sulfitobacter indolifex HEL-45</name>
    <dbReference type="NCBI Taxonomy" id="391624"/>
    <lineage>
        <taxon>Bacteria</taxon>
        <taxon>Pseudomonadati</taxon>
        <taxon>Pseudomonadota</taxon>
        <taxon>Alphaproteobacteria</taxon>
        <taxon>Rhodobacterales</taxon>
        <taxon>Roseobacteraceae</taxon>
        <taxon>Sulfitobacter</taxon>
    </lineage>
</organism>
<proteinExistence type="predicted"/>
<protein>
    <submittedName>
        <fullName evidence="2">Insertion sequence transposase protein</fullName>
    </submittedName>
</protein>
<feature type="domain" description="Transposase DDE" evidence="1">
    <location>
        <begin position="32"/>
        <end position="141"/>
    </location>
</feature>
<reference evidence="2 3" key="1">
    <citation type="submission" date="2007-11" db="EMBL/GenBank/DDBJ databases">
        <authorList>
            <person name="Wagner-Dobler I."/>
            <person name="Ferriera S."/>
            <person name="Johnson J."/>
            <person name="Kravitz S."/>
            <person name="Beeson K."/>
            <person name="Sutton G."/>
            <person name="Rogers Y.-H."/>
            <person name="Friedman R."/>
            <person name="Frazier M."/>
            <person name="Venter J.C."/>
        </authorList>
    </citation>
    <scope>NUCLEOTIDE SEQUENCE [LARGE SCALE GENOMIC DNA]</scope>
    <source>
        <strain evidence="2 3">HEL-45</strain>
    </source>
</reference>
<dbReference type="Proteomes" id="UP000003257">
    <property type="component" value="Unassembled WGS sequence"/>
</dbReference>
<accession>A0ABM9X0F0</accession>
<evidence type="ECO:0000313" key="2">
    <source>
        <dbReference type="EMBL" id="EDQ02928.1"/>
    </source>
</evidence>
<dbReference type="Pfam" id="PF13737">
    <property type="entry name" value="DDE_Tnp_1_5"/>
    <property type="match status" value="1"/>
</dbReference>
<dbReference type="EMBL" id="ABID01000074">
    <property type="protein sequence ID" value="EDQ02928.1"/>
    <property type="molecule type" value="Genomic_DNA"/>
</dbReference>
<gene>
    <name evidence="2" type="ORF">OIHEL45_17136</name>
</gene>
<evidence type="ECO:0000313" key="3">
    <source>
        <dbReference type="Proteomes" id="UP000003257"/>
    </source>
</evidence>
<keyword evidence="3" id="KW-1185">Reference proteome</keyword>
<evidence type="ECO:0000259" key="1">
    <source>
        <dbReference type="Pfam" id="PF13737"/>
    </source>
</evidence>
<dbReference type="RefSeq" id="WP_007121498.1">
    <property type="nucleotide sequence ID" value="NZ_ABID01000074.1"/>
</dbReference>
<comment type="caution">
    <text evidence="2">The sequence shown here is derived from an EMBL/GenBank/DDBJ whole genome shotgun (WGS) entry which is preliminary data.</text>
</comment>
<sequence length="141" mass="15639">MPHKFNADRRDNFPNQKLQVTNCAECDESLRQHGDLTVWISDDALAVWSAPPRTTPGGQPVYSDLAIEMCLQLRMVFKQPLQQTQGLMRSHAKLLSVDITALHFTTMSRRGDGVSLPPQVTSKSATPVHLVVESIGLKIFG</sequence>
<name>A0ABM9X0F0_9RHOB</name>